<dbReference type="CDD" id="cd00130">
    <property type="entry name" value="PAS"/>
    <property type="match status" value="1"/>
</dbReference>
<accession>A0A1I1PKQ5</accession>
<evidence type="ECO:0000259" key="3">
    <source>
        <dbReference type="PROSITE" id="PS50113"/>
    </source>
</evidence>
<evidence type="ECO:0000256" key="2">
    <source>
        <dbReference type="SAM" id="MobiDB-lite"/>
    </source>
</evidence>
<feature type="region of interest" description="Disordered" evidence="2">
    <location>
        <begin position="1"/>
        <end position="25"/>
    </location>
</feature>
<dbReference type="SUPFAM" id="SSF55785">
    <property type="entry name" value="PYP-like sensor domain (PAS domain)"/>
    <property type="match status" value="1"/>
</dbReference>
<dbReference type="Gene3D" id="3.30.450.20">
    <property type="entry name" value="PAS domain"/>
    <property type="match status" value="1"/>
</dbReference>
<dbReference type="OrthoDB" id="341868at2"/>
<dbReference type="InterPro" id="IPR052016">
    <property type="entry name" value="Bact_Sigma-Reg"/>
</dbReference>
<organism evidence="4 5">
    <name type="scientific">Streptomyces aidingensis</name>
    <dbReference type="NCBI Taxonomy" id="910347"/>
    <lineage>
        <taxon>Bacteria</taxon>
        <taxon>Bacillati</taxon>
        <taxon>Actinomycetota</taxon>
        <taxon>Actinomycetes</taxon>
        <taxon>Kitasatosporales</taxon>
        <taxon>Streptomycetaceae</taxon>
        <taxon>Streptomyces</taxon>
    </lineage>
</organism>
<feature type="region of interest" description="Disordered" evidence="2">
    <location>
        <begin position="212"/>
        <end position="242"/>
    </location>
</feature>
<dbReference type="STRING" id="910347.SAMN05421773_109138"/>
<feature type="compositionally biased region" description="Basic and acidic residues" evidence="2">
    <location>
        <begin position="14"/>
        <end position="25"/>
    </location>
</feature>
<evidence type="ECO:0000256" key="1">
    <source>
        <dbReference type="ARBA" id="ARBA00022801"/>
    </source>
</evidence>
<proteinExistence type="predicted"/>
<gene>
    <name evidence="4" type="ORF">SAMN05421773_109138</name>
</gene>
<dbReference type="Proteomes" id="UP000199207">
    <property type="component" value="Unassembled WGS sequence"/>
</dbReference>
<feature type="domain" description="PAC" evidence="3">
    <location>
        <begin position="166"/>
        <end position="218"/>
    </location>
</feature>
<dbReference type="Gene3D" id="2.10.70.100">
    <property type="match status" value="1"/>
</dbReference>
<dbReference type="InterPro" id="IPR000014">
    <property type="entry name" value="PAS"/>
</dbReference>
<evidence type="ECO:0000313" key="4">
    <source>
        <dbReference type="EMBL" id="SFD08258.1"/>
    </source>
</evidence>
<dbReference type="SMART" id="SM00331">
    <property type="entry name" value="PP2C_SIG"/>
    <property type="match status" value="1"/>
</dbReference>
<dbReference type="InterPro" id="IPR001932">
    <property type="entry name" value="PPM-type_phosphatase-like_dom"/>
</dbReference>
<reference evidence="4 5" key="1">
    <citation type="submission" date="2016-10" db="EMBL/GenBank/DDBJ databases">
        <authorList>
            <person name="de Groot N.N."/>
        </authorList>
    </citation>
    <scope>NUCLEOTIDE SEQUENCE [LARGE SCALE GENOMIC DNA]</scope>
    <source>
        <strain evidence="4 5">CGMCC 4.5739</strain>
    </source>
</reference>
<dbReference type="GO" id="GO:0016791">
    <property type="term" value="F:phosphatase activity"/>
    <property type="evidence" value="ECO:0007669"/>
    <property type="project" value="TreeGrafter"/>
</dbReference>
<dbReference type="PANTHER" id="PTHR43156">
    <property type="entry name" value="STAGE II SPORULATION PROTEIN E-RELATED"/>
    <property type="match status" value="1"/>
</dbReference>
<dbReference type="SUPFAM" id="SSF81606">
    <property type="entry name" value="PP2C-like"/>
    <property type="match status" value="1"/>
</dbReference>
<dbReference type="RefSeq" id="WP_093839763.1">
    <property type="nucleotide sequence ID" value="NZ_FOLM01000009.1"/>
</dbReference>
<dbReference type="InterPro" id="IPR036457">
    <property type="entry name" value="PPM-type-like_dom_sf"/>
</dbReference>
<dbReference type="Pfam" id="PF08447">
    <property type="entry name" value="PAS_3"/>
    <property type="match status" value="1"/>
</dbReference>
<dbReference type="InterPro" id="IPR000700">
    <property type="entry name" value="PAS-assoc_C"/>
</dbReference>
<feature type="compositionally biased region" description="Low complexity" evidence="2">
    <location>
        <begin position="212"/>
        <end position="229"/>
    </location>
</feature>
<sequence>MPSSQHPQHSVPRPAKEPPGDAARRATLEDLIARTRGLRQTAEAVRDANSSGAAGGERMRRALWELALRQLDDARDRLEQLAGLGVPAPGRPAPAGRARLGGRMGTAEWSLLTDEVAWTDELLGMFGRTAQEGPLTLDELPSCLVEDDQPALTGAVTRCLVDGQPAGCEFRVLRPDGTRRILQFAGEPVLDEAGGTIAMWALVRDVSQLREAPAQPAGGPDPDGPVAAGEVNGGPPGPREEDRADHRLAIELQRMSAAPWLALPETAARPGGPGGLELAARYLPAGPGAVPGGKWFDALDLPGGGLMLTAGDLSGHGPAAVTGAAMALGALRGIALTGAAPGTALAHLGELLDGGSHPVLAAAVCCRYRPGTGTLAWAQAGSPAPVLCRDGGGRALPRPAGPLLGSVSGAAYREHEEALRPGDVLVLHTDGLFPGGGPADRDGEPRLLALARDLSAAPSAAEALRLIGETCAAAPGERQDDACVLVARVTA</sequence>
<dbReference type="Gene3D" id="3.60.40.10">
    <property type="entry name" value="PPM-type phosphatase domain"/>
    <property type="match status" value="1"/>
</dbReference>
<dbReference type="InterPro" id="IPR013655">
    <property type="entry name" value="PAS_fold_3"/>
</dbReference>
<keyword evidence="5" id="KW-1185">Reference proteome</keyword>
<protein>
    <submittedName>
        <fullName evidence="4">PAS fold-containing protein</fullName>
    </submittedName>
</protein>
<dbReference type="Pfam" id="PF07228">
    <property type="entry name" value="SpoIIE"/>
    <property type="match status" value="1"/>
</dbReference>
<dbReference type="PANTHER" id="PTHR43156:SF2">
    <property type="entry name" value="STAGE II SPORULATION PROTEIN E"/>
    <property type="match status" value="1"/>
</dbReference>
<keyword evidence="1" id="KW-0378">Hydrolase</keyword>
<dbReference type="AlphaFoldDB" id="A0A1I1PKQ5"/>
<dbReference type="PROSITE" id="PS50113">
    <property type="entry name" value="PAC"/>
    <property type="match status" value="1"/>
</dbReference>
<name>A0A1I1PKQ5_9ACTN</name>
<dbReference type="InterPro" id="IPR035965">
    <property type="entry name" value="PAS-like_dom_sf"/>
</dbReference>
<dbReference type="EMBL" id="FOLM01000009">
    <property type="protein sequence ID" value="SFD08258.1"/>
    <property type="molecule type" value="Genomic_DNA"/>
</dbReference>
<dbReference type="InterPro" id="IPR001610">
    <property type="entry name" value="PAC"/>
</dbReference>
<dbReference type="SMART" id="SM00086">
    <property type="entry name" value="PAC"/>
    <property type="match status" value="1"/>
</dbReference>
<evidence type="ECO:0000313" key="5">
    <source>
        <dbReference type="Proteomes" id="UP000199207"/>
    </source>
</evidence>